<evidence type="ECO:0000313" key="2">
    <source>
        <dbReference type="EMBL" id="MCW3714571.1"/>
    </source>
</evidence>
<reference evidence="2 3" key="2">
    <citation type="journal article" date="2017" name="Front. Microbiol.">
        <title>Genomics Reveals a Unique Clone of Burkholderia cenocepacia Harboring an Actively Excising Novel Genomic Island.</title>
        <authorList>
            <person name="Patil P.P."/>
            <person name="Mali S."/>
            <person name="Midha S."/>
            <person name="Gautam V."/>
            <person name="Dash L."/>
            <person name="Kumar S."/>
            <person name="Shastri J."/>
            <person name="Singhal L."/>
            <person name="Patil P.B."/>
        </authorList>
    </citation>
    <scope>NUCLEOTIDE SEQUENCE [LARGE SCALE GENOMIC DNA]</scope>
    <source>
        <strain evidence="2 3">BC-19</strain>
    </source>
</reference>
<dbReference type="EMBL" id="JYMX02000023">
    <property type="protein sequence ID" value="MCW3714571.1"/>
    <property type="molecule type" value="Genomic_DNA"/>
</dbReference>
<accession>A0ABD4UKK0</accession>
<organism evidence="2 3">
    <name type="scientific">Burkholderia cenocepacia</name>
    <dbReference type="NCBI Taxonomy" id="95486"/>
    <lineage>
        <taxon>Bacteria</taxon>
        <taxon>Pseudomonadati</taxon>
        <taxon>Pseudomonadota</taxon>
        <taxon>Betaproteobacteria</taxon>
        <taxon>Burkholderiales</taxon>
        <taxon>Burkholderiaceae</taxon>
        <taxon>Burkholderia</taxon>
        <taxon>Burkholderia cepacia complex</taxon>
    </lineage>
</organism>
<dbReference type="PANTHER" id="PTHR30478">
    <property type="entry name" value="DNA POLYMERASE III SUBUNIT BETA"/>
    <property type="match status" value="1"/>
</dbReference>
<protein>
    <submittedName>
        <fullName evidence="2">Uncharacterized protein</fullName>
    </submittedName>
</protein>
<gene>
    <name evidence="2" type="ORF">UE95_025100</name>
</gene>
<keyword evidence="1" id="KW-0238">DNA-binding</keyword>
<evidence type="ECO:0000256" key="1">
    <source>
        <dbReference type="ARBA" id="ARBA00023125"/>
    </source>
</evidence>
<comment type="caution">
    <text evidence="2">The sequence shown here is derived from an EMBL/GenBank/DDBJ whole genome shotgun (WGS) entry which is preliminary data.</text>
</comment>
<proteinExistence type="predicted"/>
<dbReference type="AlphaFoldDB" id="A0ABD4UKK0"/>
<name>A0ABD4UKK0_9BURK</name>
<evidence type="ECO:0000313" key="3">
    <source>
        <dbReference type="Proteomes" id="UP000191686"/>
    </source>
</evidence>
<dbReference type="InterPro" id="IPR001001">
    <property type="entry name" value="DNA_polIII_beta"/>
</dbReference>
<sequence>MLYFRVRCIVQYYLTRTENGVQTIHFTIAQLKAAQFLAAENDIRAYFNGVFLEATPFETRLVGCDGTKIGVVRYAVENDISVDTALIVPNDIIDKAKVTKRDMLSPARVEIDNGQHTLCVDAPGLRLPFAPVDGRYPEYRRVFPKATSGEPGQFDPQLLTAFANAGKTLMQKSHAPVPRLAYNGDNARVTFDNYDEFAGVIMGWRAPKNSRPADVTWI</sequence>
<dbReference type="PANTHER" id="PTHR30478:SF0">
    <property type="entry name" value="BETA SLIDING CLAMP"/>
    <property type="match status" value="1"/>
</dbReference>
<dbReference type="Proteomes" id="UP000191686">
    <property type="component" value="Unassembled WGS sequence"/>
</dbReference>
<reference evidence="2 3" key="1">
    <citation type="journal article" date="2017" name="Front. Microbiol.">
        <title>Genomics reveals a unique clone of Burkholderia cenocepacia harbouring an actively excising novel genomic island.</title>
        <authorList>
            <person name="Patil P."/>
            <person name="Mali S."/>
            <person name="Midha S."/>
            <person name="Gautam V."/>
            <person name="Dash L."/>
            <person name="Kumar S."/>
            <person name="Shastri J."/>
            <person name="Singhal L."/>
            <person name="Patil P.B."/>
        </authorList>
    </citation>
    <scope>NUCLEOTIDE SEQUENCE [LARGE SCALE GENOMIC DNA]</scope>
    <source>
        <strain evidence="2 3">BC-19</strain>
    </source>
</reference>
<dbReference type="GO" id="GO:0003677">
    <property type="term" value="F:DNA binding"/>
    <property type="evidence" value="ECO:0007669"/>
    <property type="project" value="UniProtKB-KW"/>
</dbReference>
<dbReference type="RefSeq" id="WP_218673144.1">
    <property type="nucleotide sequence ID" value="NZ_JYMX02000023.1"/>
</dbReference>